<name>A0A061QTH3_9CHLO</name>
<dbReference type="AlphaFoldDB" id="A0A061QTH3"/>
<evidence type="ECO:0000313" key="1">
    <source>
        <dbReference type="EMBL" id="JAC61601.1"/>
    </source>
</evidence>
<dbReference type="EMBL" id="GBEZ01025488">
    <property type="protein sequence ID" value="JAC61601.1"/>
    <property type="molecule type" value="Transcribed_RNA"/>
</dbReference>
<gene>
    <name evidence="1" type="ORF">TSPGSL018_25764</name>
</gene>
<accession>A0A061QTH3</accession>
<organism evidence="1">
    <name type="scientific">Tetraselmis sp. GSL018</name>
    <dbReference type="NCBI Taxonomy" id="582737"/>
    <lineage>
        <taxon>Eukaryota</taxon>
        <taxon>Viridiplantae</taxon>
        <taxon>Chlorophyta</taxon>
        <taxon>core chlorophytes</taxon>
        <taxon>Chlorodendrophyceae</taxon>
        <taxon>Chlorodendrales</taxon>
        <taxon>Chlorodendraceae</taxon>
        <taxon>Tetraselmis</taxon>
    </lineage>
</organism>
<feature type="non-terminal residue" evidence="1">
    <location>
        <position position="1"/>
    </location>
</feature>
<proteinExistence type="predicted"/>
<sequence>RFRESRGCVEGRLRDRGVQIAGGRAAGQGLATPL</sequence>
<protein>
    <submittedName>
        <fullName evidence="1">Uncharacterized protein</fullName>
    </submittedName>
</protein>
<reference evidence="1" key="1">
    <citation type="submission" date="2014-05" db="EMBL/GenBank/DDBJ databases">
        <title>The transcriptome of the halophilic microalga Tetraselmis sp. GSL018 isolated from the Great Salt Lake, Utah.</title>
        <authorList>
            <person name="Jinkerson R.E."/>
            <person name="D'Adamo S."/>
            <person name="Posewitz M.C."/>
        </authorList>
    </citation>
    <scope>NUCLEOTIDE SEQUENCE</scope>
    <source>
        <strain evidence="1">GSL018</strain>
    </source>
</reference>